<keyword evidence="5" id="KW-1185">Reference proteome</keyword>
<evidence type="ECO:0000313" key="5">
    <source>
        <dbReference type="Proteomes" id="UP000811609"/>
    </source>
</evidence>
<organism evidence="4 5">
    <name type="scientific">Carya illinoinensis</name>
    <name type="common">Pecan</name>
    <dbReference type="NCBI Taxonomy" id="32201"/>
    <lineage>
        <taxon>Eukaryota</taxon>
        <taxon>Viridiplantae</taxon>
        <taxon>Streptophyta</taxon>
        <taxon>Embryophyta</taxon>
        <taxon>Tracheophyta</taxon>
        <taxon>Spermatophyta</taxon>
        <taxon>Magnoliopsida</taxon>
        <taxon>eudicotyledons</taxon>
        <taxon>Gunneridae</taxon>
        <taxon>Pentapetalae</taxon>
        <taxon>rosids</taxon>
        <taxon>fabids</taxon>
        <taxon>Fagales</taxon>
        <taxon>Juglandaceae</taxon>
        <taxon>Carya</taxon>
    </lineage>
</organism>
<name>A0A8T1PCI8_CARIL</name>
<dbReference type="Pfam" id="PF01991">
    <property type="entry name" value="vATP-synt_E"/>
    <property type="match status" value="1"/>
</dbReference>
<evidence type="ECO:0000256" key="1">
    <source>
        <dbReference type="ARBA" id="ARBA00005901"/>
    </source>
</evidence>
<comment type="caution">
    <text evidence="4">The sequence shown here is derived from an EMBL/GenBank/DDBJ whole genome shotgun (WGS) entry which is preliminary data.</text>
</comment>
<evidence type="ECO:0000256" key="2">
    <source>
        <dbReference type="ARBA" id="ARBA00022448"/>
    </source>
</evidence>
<dbReference type="Proteomes" id="UP000811609">
    <property type="component" value="Chromosome 10"/>
</dbReference>
<protein>
    <submittedName>
        <fullName evidence="4">Uncharacterized protein</fullName>
    </submittedName>
</protein>
<evidence type="ECO:0000313" key="4">
    <source>
        <dbReference type="EMBL" id="KAG6639371.1"/>
    </source>
</evidence>
<dbReference type="GO" id="GO:0046961">
    <property type="term" value="F:proton-transporting ATPase activity, rotational mechanism"/>
    <property type="evidence" value="ECO:0007669"/>
    <property type="project" value="InterPro"/>
</dbReference>
<keyword evidence="2" id="KW-0813">Transport</keyword>
<dbReference type="InterPro" id="IPR002842">
    <property type="entry name" value="ATPase_V1_Esu"/>
</dbReference>
<dbReference type="GO" id="GO:0033178">
    <property type="term" value="C:proton-transporting two-sector ATPase complex, catalytic domain"/>
    <property type="evidence" value="ECO:0007669"/>
    <property type="project" value="InterPro"/>
</dbReference>
<keyword evidence="3" id="KW-0406">Ion transport</keyword>
<reference evidence="4" key="1">
    <citation type="submission" date="2020-12" db="EMBL/GenBank/DDBJ databases">
        <title>WGS assembly of Carya illinoinensis cv. Pawnee.</title>
        <authorList>
            <person name="Platts A."/>
            <person name="Shu S."/>
            <person name="Wright S."/>
            <person name="Barry K."/>
            <person name="Edger P."/>
            <person name="Pires J.C."/>
            <person name="Schmutz J."/>
        </authorList>
    </citation>
    <scope>NUCLEOTIDE SEQUENCE</scope>
    <source>
        <tissue evidence="4">Leaf</tissue>
    </source>
</reference>
<dbReference type="EMBL" id="CM031818">
    <property type="protein sequence ID" value="KAG6639371.1"/>
    <property type="molecule type" value="Genomic_DNA"/>
</dbReference>
<proteinExistence type="inferred from homology"/>
<dbReference type="PANTHER" id="PTHR45715">
    <property type="entry name" value="ATPASE H+-TRANSPORTING V1 SUBUNIT E1A-RELATED"/>
    <property type="match status" value="1"/>
</dbReference>
<dbReference type="AlphaFoldDB" id="A0A8T1PCI8"/>
<sequence length="85" mass="9854">MKEAVSKELLNVSRDHHVYKRFLKDLIVQSLLRLKKPTVLLRCRGDDLQLVQSMLDSAARDYSKKANVHPPQIIVDNIVHLMCME</sequence>
<evidence type="ECO:0000256" key="3">
    <source>
        <dbReference type="ARBA" id="ARBA00023065"/>
    </source>
</evidence>
<accession>A0A8T1PCI8</accession>
<gene>
    <name evidence="4" type="ORF">CIPAW_10G095300</name>
</gene>
<comment type="similarity">
    <text evidence="1">Belongs to the V-ATPase E subunit family.</text>
</comment>